<dbReference type="AlphaFoldDB" id="A0A3Q0JL57"/>
<reference evidence="4" key="1">
    <citation type="submission" date="2025-08" db="UniProtKB">
        <authorList>
            <consortium name="RefSeq"/>
        </authorList>
    </citation>
    <scope>IDENTIFICATION</scope>
</reference>
<gene>
    <name evidence="4" type="primary">LOC113473823</name>
</gene>
<dbReference type="InterPro" id="IPR004244">
    <property type="entry name" value="Transposase_22"/>
</dbReference>
<dbReference type="KEGG" id="dci:113473823"/>
<keyword evidence="1" id="KW-0175">Coiled coil</keyword>
<dbReference type="PaxDb" id="121845-A0A3Q0JL57"/>
<evidence type="ECO:0000313" key="4">
    <source>
        <dbReference type="RefSeq" id="XP_026689067.1"/>
    </source>
</evidence>
<evidence type="ECO:0000256" key="2">
    <source>
        <dbReference type="SAM" id="MobiDB-lite"/>
    </source>
</evidence>
<proteinExistence type="predicted"/>
<sequence length="272" mass="31139">MEGDRIDRIASMMSEFQESLRLAMSSTQQTPDIVSSLQLLDAAFREFQAAVIEELGQLKVAVERIDSLEERQTRLEERQEAQEQYSRRNSLLLRGVPENRSGRDTEDDCLHHVMDLIQNKLGLDLGEEVISRCHRLNSKDKTGKNARPIIMKFYSYKHRRMVFGQKKKLKGLPISISEFLTPERLAVFRQAKAVHGMKNCWTSDGKIIIKLNTDGVDKRMVIRHAREIPPPPPVRNQEQQDQSSKSKVPKSRTPVPATVPVTTRRAKATIKK</sequence>
<feature type="compositionally biased region" description="Polar residues" evidence="2">
    <location>
        <begin position="236"/>
        <end position="246"/>
    </location>
</feature>
<dbReference type="Gene3D" id="3.30.70.1820">
    <property type="entry name" value="L1 transposable element, RRM domain"/>
    <property type="match status" value="1"/>
</dbReference>
<evidence type="ECO:0000256" key="1">
    <source>
        <dbReference type="SAM" id="Coils"/>
    </source>
</evidence>
<feature type="compositionally biased region" description="Low complexity" evidence="2">
    <location>
        <begin position="252"/>
        <end position="263"/>
    </location>
</feature>
<dbReference type="PANTHER" id="PTHR11505">
    <property type="entry name" value="L1 TRANSPOSABLE ELEMENT-RELATED"/>
    <property type="match status" value="1"/>
</dbReference>
<feature type="region of interest" description="Disordered" evidence="2">
    <location>
        <begin position="225"/>
        <end position="272"/>
    </location>
</feature>
<organism evidence="3 4">
    <name type="scientific">Diaphorina citri</name>
    <name type="common">Asian citrus psyllid</name>
    <dbReference type="NCBI Taxonomy" id="121845"/>
    <lineage>
        <taxon>Eukaryota</taxon>
        <taxon>Metazoa</taxon>
        <taxon>Ecdysozoa</taxon>
        <taxon>Arthropoda</taxon>
        <taxon>Hexapoda</taxon>
        <taxon>Insecta</taxon>
        <taxon>Pterygota</taxon>
        <taxon>Neoptera</taxon>
        <taxon>Paraneoptera</taxon>
        <taxon>Hemiptera</taxon>
        <taxon>Sternorrhyncha</taxon>
        <taxon>Psylloidea</taxon>
        <taxon>Psyllidae</taxon>
        <taxon>Diaphorininae</taxon>
        <taxon>Diaphorina</taxon>
    </lineage>
</organism>
<dbReference type="RefSeq" id="XP_026689067.1">
    <property type="nucleotide sequence ID" value="XM_026833266.1"/>
</dbReference>
<dbReference type="Proteomes" id="UP000079169">
    <property type="component" value="Unplaced"/>
</dbReference>
<protein>
    <submittedName>
        <fullName evidence="4">Uncharacterized protein LOC113473823</fullName>
    </submittedName>
</protein>
<accession>A0A3Q0JL57</accession>
<dbReference type="GeneID" id="113473823"/>
<feature type="coiled-coil region" evidence="1">
    <location>
        <begin position="58"/>
        <end position="85"/>
    </location>
</feature>
<keyword evidence="3" id="KW-1185">Reference proteome</keyword>
<name>A0A3Q0JL57_DIACI</name>
<dbReference type="STRING" id="121845.A0A3Q0JL57"/>
<evidence type="ECO:0000313" key="3">
    <source>
        <dbReference type="Proteomes" id="UP000079169"/>
    </source>
</evidence>
<dbReference type="OrthoDB" id="8121249at2759"/>